<gene>
    <name evidence="5" type="primary">PTAR1</name>
    <name evidence="5" type="ORF">K7432_014041</name>
</gene>
<sequence>MEYTAETLYERLSNILSKSDELKELGLRPIVGEAASAEAAPYILLENRGGIPLKYVTTIYKYSWEIFIKLRNLNSEFEKEDISSLDNCMKCLLVINPECYSAWNLRKRLIQEEKINPDEDLLFLELLFTFPQHNKSYTSWHHRKWVIELISARTSRPPSLKKEIDICSRVGELYPKNYNAWVHRQWILKYTDSMEALLEELERVKSWNNSHISDHSGFHHREQVLLRICQQLGILKSVGGISRMNLLQKSDSVSQSISVTNADLVDQKWLLELWLSEFQYIKELLTRYPQHETLWYHLRFCYFHWRSIKFEEVYIDEQSSTDNWPSLRSEEDFVERIIQLNSHDSDLVTYPLAYKLYILELHRQDTQQIMVALSKHARYTNYYAAQQ</sequence>
<evidence type="ECO:0000256" key="3">
    <source>
        <dbReference type="ARBA" id="ARBA00022679"/>
    </source>
</evidence>
<dbReference type="EMBL" id="JASJQH010001495">
    <property type="protein sequence ID" value="KAK9761217.1"/>
    <property type="molecule type" value="Genomic_DNA"/>
</dbReference>
<evidence type="ECO:0000313" key="6">
    <source>
        <dbReference type="Proteomes" id="UP001479436"/>
    </source>
</evidence>
<keyword evidence="2" id="KW-0637">Prenyltransferase</keyword>
<dbReference type="PANTHER" id="PTHR11129">
    <property type="entry name" value="PROTEIN FARNESYLTRANSFERASE ALPHA SUBUNIT/RAB GERANYLGERANYL TRANSFERASE ALPHA SUBUNIT"/>
    <property type="match status" value="1"/>
</dbReference>
<proteinExistence type="inferred from homology"/>
<evidence type="ECO:0000313" key="5">
    <source>
        <dbReference type="EMBL" id="KAK9761217.1"/>
    </source>
</evidence>
<dbReference type="Pfam" id="PF01239">
    <property type="entry name" value="PPTA"/>
    <property type="match status" value="4"/>
</dbReference>
<evidence type="ECO:0000256" key="4">
    <source>
        <dbReference type="ARBA" id="ARBA00022737"/>
    </source>
</evidence>
<keyword evidence="6" id="KW-1185">Reference proteome</keyword>
<dbReference type="InterPro" id="IPR002088">
    <property type="entry name" value="Prenyl_trans_a"/>
</dbReference>
<reference evidence="5 6" key="1">
    <citation type="submission" date="2023-04" db="EMBL/GenBank/DDBJ databases">
        <title>Genome of Basidiobolus ranarum AG-B5.</title>
        <authorList>
            <person name="Stajich J.E."/>
            <person name="Carter-House D."/>
            <person name="Gryganskyi A."/>
        </authorList>
    </citation>
    <scope>NUCLEOTIDE SEQUENCE [LARGE SCALE GENOMIC DNA]</scope>
    <source>
        <strain evidence="5 6">AG-B5</strain>
    </source>
</reference>
<dbReference type="Gene3D" id="1.25.40.120">
    <property type="entry name" value="Protein prenylyltransferase"/>
    <property type="match status" value="1"/>
</dbReference>
<name>A0ABR2WI88_9FUNG</name>
<keyword evidence="3" id="KW-0808">Transferase</keyword>
<dbReference type="Proteomes" id="UP001479436">
    <property type="component" value="Unassembled WGS sequence"/>
</dbReference>
<keyword evidence="4" id="KW-0677">Repeat</keyword>
<evidence type="ECO:0000256" key="2">
    <source>
        <dbReference type="ARBA" id="ARBA00022602"/>
    </source>
</evidence>
<dbReference type="PANTHER" id="PTHR11129:SF3">
    <property type="entry name" value="PROTEIN PRENYLTRANSFERASE ALPHA SUBUNIT REPEAT-CONTAINING PROTEIN 1"/>
    <property type="match status" value="1"/>
</dbReference>
<dbReference type="SUPFAM" id="SSF48439">
    <property type="entry name" value="Protein prenylyltransferase"/>
    <property type="match status" value="1"/>
</dbReference>
<comment type="caution">
    <text evidence="5">The sequence shown here is derived from an EMBL/GenBank/DDBJ whole genome shotgun (WGS) entry which is preliminary data.</text>
</comment>
<organism evidence="5 6">
    <name type="scientific">Basidiobolus ranarum</name>
    <dbReference type="NCBI Taxonomy" id="34480"/>
    <lineage>
        <taxon>Eukaryota</taxon>
        <taxon>Fungi</taxon>
        <taxon>Fungi incertae sedis</taxon>
        <taxon>Zoopagomycota</taxon>
        <taxon>Entomophthoromycotina</taxon>
        <taxon>Basidiobolomycetes</taxon>
        <taxon>Basidiobolales</taxon>
        <taxon>Basidiobolaceae</taxon>
        <taxon>Basidiobolus</taxon>
    </lineage>
</organism>
<accession>A0ABR2WI88</accession>
<protein>
    <submittedName>
        <fullName evidence="5">Protein prenyltransferase alpha subunit repeat-containing protein 1</fullName>
    </submittedName>
</protein>
<comment type="similarity">
    <text evidence="1">Belongs to the protein prenyltransferase subunit alpha family.</text>
</comment>
<dbReference type="PROSITE" id="PS51147">
    <property type="entry name" value="PFTA"/>
    <property type="match status" value="2"/>
</dbReference>
<evidence type="ECO:0000256" key="1">
    <source>
        <dbReference type="ARBA" id="ARBA00006734"/>
    </source>
</evidence>